<feature type="transmembrane region" description="Helical" evidence="14">
    <location>
        <begin position="1191"/>
        <end position="1210"/>
    </location>
</feature>
<evidence type="ECO:0000256" key="4">
    <source>
        <dbReference type="ARBA" id="ARBA00011937"/>
    </source>
</evidence>
<sequence>MCKSTRGQRILTTCRIDTYPSHLSKPKRSLPQAQRHWMEITTSLPVLDWYEQTSENDLQYWGLDYPPLTAFHSWLLGKLGRLVDPACFTLHTSRGYEGMSCKAFLRISVIVSDLFTYLPGVFVASWGFGAKDPALRSSTLLLLWLLPPLVLIDHAHFQYNGVCLGLCLAAAGCVARGRTALASVLFTSGLLFKQIALYYAPAFFFGILGICLWRPPVGIFMASQRVVATGLVVLSSASLLLAPWLLSGHPFAVVLQVLHRMFPFARGLYEDKVANFWCSISVVLKVHRLLPAAHIPRLCAAATLLALLPSALCSLRPRAGPGSFAAALFTSSLSFFLFAFQVHEKGILFAATAAALLPMAMPARHVALAVLAARHFQLVALFSMYPLMVKDLLVVPYALACLSLVAFCEMAAYQASVSVKIQARASYLVGLLLHGIHAFAPAPARYPDLWTLLITSASCSYFVCALVVVSERSVRTAVSTLGLDLNPAKLFSFLRSPSSQEGVTFQEFDPEAWKKYMSGDYSNLVLPDSREFLDDLPEAAGHMPESVTNRRQGGVEQMRRSMNKDAQDQRKQEQEQMEKFKVGLKSADGFRQALAHRFGSLLGAWQEALDYDGNNRLTFGEFCLALNRLGMHGEVRRLWCEITKSADESGFLVFRDLDPQTDAMLSELREKLTQEYGNMLLAWIKGLDTRGTGLVTEKQFVQCCRKIGFSGNARELFKRMQPDAGRTLMTLRDFDTKAFHALSRGDFRMLSEPSQGHHGKSPLELTFHQRNEAGFFYQIRRAADASRRKEFAKACRVAHPSAYSINTIEDFQDLCSRKYGSLIAAWRQCLDEHGNGKRLLSPFVASSRHMGRSDTGEANEGASLRAGKTAVAGQKVGAGLADEEEWASTAVEEDEEDSLLSAPTPEPPKESGPKEPSLCGLPMKWLSLISLTFQTTGQALLIKWADAQGQKEYLPSTVVFWTEVVKLFTSLVLVLYESGDSTKGFRSITEHFTQAPTELAKAAVPSLVYTFQNNLMFYSLTKLSAPVQQVLYQMKIITTAGLGVLMLGKSLGPVKWSACFLLAFGIMVVQVSRNAQKGDVLGWNWQSLESDQMKGFAAVLCACLTSGFAGVWIQKMLQQTQASIWMRNIQLGLFGACSSLLVAVAQDGEVIANSGFNSGYNLRVLLVIAMNAFGGLLCAVMLKYAGATHGCFSTALSIILTCFMSSLLLQDFTPDLLFMVGTAISVGASLAFGEFCDALRRLGYAGEFRSLFKEYDKEQKGYICLADLDPEADVLVSDFLDLLGERFGTLDLAWRDGFHQDPHGSITKKDVIEACAALGYAHDAEKLYRCLQTSPGKQLITIWDIDPVCSRSRKRGLEAIIPSAPRPLSPTARGNEAHTFFLEDGSPSSRTRNVMSKTFHTFNSPPLVQQLRRCLRARWGSTVSGWRLSLDPQLHGNCGFGMFMKALEECAFGGKPRALWDELSGEKNFITYMDLDEPAASLLDSFREQVVDRHGSIMDAWHELESAGRGLLDEETFVSVLTEMGITIKHPRKLFKLLLSRQGQRSLAKEGFQALLVGVVPTEQRDLWVSRKPRKESTPKGQASPKRKVSPSKAGATRLAKPAPTAEIVEEAKSPSAELDRPQAQPSRSERSDLKVKVVPPVGQPKAHDVEAAEPEARETAHSVASRAVSSTVSRVAAKLASEETEEAPRAKVLDSAARKKAIGGLLKAAKTGHLEKSLRQFEEKEATAAAKELPKTLEELRRQPGDEVAKLGPSQMEPPCTSCHRGADDAGPSRVWPNAIFDEESSFGGLSELPMIAKGRLAKSVPVSPRMQRRSAAMLPEGSCKTTALRLRNLAGKVLLETQLGSWHVMTLPLKYFICGRLHLKHSDVDVIFEDHVLGLEDKLSKLVMRIPPDGIELLLIRRSGTDSDEYPYEEGGLMMMYSDEFEDNLLEHIGYPPLVRRGVRISLRRELGSAAD</sequence>
<dbReference type="OrthoDB" id="339981at2759"/>
<feature type="region of interest" description="Disordered" evidence="13">
    <location>
        <begin position="541"/>
        <end position="577"/>
    </location>
</feature>
<dbReference type="InterPro" id="IPR004856">
    <property type="entry name" value="Glyco_trans_ALG6/ALG8"/>
</dbReference>
<dbReference type="Gene3D" id="1.10.238.10">
    <property type="entry name" value="EF-hand"/>
    <property type="match status" value="1"/>
</dbReference>
<evidence type="ECO:0000256" key="11">
    <source>
        <dbReference type="ARBA" id="ARBA00023136"/>
    </source>
</evidence>
<keyword evidence="17" id="KW-1185">Reference proteome</keyword>
<feature type="transmembrane region" description="Helical" evidence="14">
    <location>
        <begin position="346"/>
        <end position="361"/>
    </location>
</feature>
<gene>
    <name evidence="16" type="primary">gny</name>
    <name evidence="16" type="ORF">SNEC2469_LOCUS27134</name>
</gene>
<feature type="region of interest" description="Disordered" evidence="13">
    <location>
        <begin position="847"/>
        <end position="866"/>
    </location>
</feature>
<evidence type="ECO:0000256" key="2">
    <source>
        <dbReference type="ARBA" id="ARBA00004922"/>
    </source>
</evidence>
<name>A0A813A876_9DINO</name>
<dbReference type="Pfam" id="PF04142">
    <property type="entry name" value="Nuc_sug_transp"/>
    <property type="match status" value="1"/>
</dbReference>
<keyword evidence="10 14" id="KW-1133">Transmembrane helix</keyword>
<dbReference type="PROSITE" id="PS50222">
    <property type="entry name" value="EF_HAND_2"/>
    <property type="match status" value="1"/>
</dbReference>
<feature type="compositionally biased region" description="Basic and acidic residues" evidence="13">
    <location>
        <begin position="1646"/>
        <end position="1661"/>
    </location>
</feature>
<dbReference type="NCBIfam" id="TIGR00803">
    <property type="entry name" value="nst"/>
    <property type="match status" value="1"/>
</dbReference>
<evidence type="ECO:0000313" key="17">
    <source>
        <dbReference type="Proteomes" id="UP000601435"/>
    </source>
</evidence>
<evidence type="ECO:0000256" key="9">
    <source>
        <dbReference type="ARBA" id="ARBA00022837"/>
    </source>
</evidence>
<dbReference type="InterPro" id="IPR018247">
    <property type="entry name" value="EF_Hand_1_Ca_BS"/>
</dbReference>
<keyword evidence="11 14" id="KW-0472">Membrane</keyword>
<evidence type="ECO:0000259" key="15">
    <source>
        <dbReference type="PROSITE" id="PS50222"/>
    </source>
</evidence>
<feature type="compositionally biased region" description="Basic and acidic residues" evidence="13">
    <location>
        <begin position="1610"/>
        <end position="1621"/>
    </location>
</feature>
<dbReference type="InterPro" id="IPR011992">
    <property type="entry name" value="EF-hand-dom_pair"/>
</dbReference>
<dbReference type="EMBL" id="CAJNJA010056619">
    <property type="protein sequence ID" value="CAE7859283.1"/>
    <property type="molecule type" value="Genomic_DNA"/>
</dbReference>
<feature type="transmembrane region" description="Helical" evidence="14">
    <location>
        <begin position="1164"/>
        <end position="1184"/>
    </location>
</feature>
<dbReference type="GO" id="GO:0000139">
    <property type="term" value="C:Golgi membrane"/>
    <property type="evidence" value="ECO:0007669"/>
    <property type="project" value="InterPro"/>
</dbReference>
<dbReference type="InterPro" id="IPR037185">
    <property type="entry name" value="EmrE-like"/>
</dbReference>
<reference evidence="16" key="1">
    <citation type="submission" date="2021-02" db="EMBL/GenBank/DDBJ databases">
        <authorList>
            <person name="Dougan E. K."/>
            <person name="Rhodes N."/>
            <person name="Thang M."/>
            <person name="Chan C."/>
        </authorList>
    </citation>
    <scope>NUCLEOTIDE SEQUENCE</scope>
</reference>
<dbReference type="SUPFAM" id="SSF47473">
    <property type="entry name" value="EF-hand"/>
    <property type="match status" value="1"/>
</dbReference>
<dbReference type="GO" id="GO:0005509">
    <property type="term" value="F:calcium ion binding"/>
    <property type="evidence" value="ECO:0007669"/>
    <property type="project" value="InterPro"/>
</dbReference>
<dbReference type="EC" id="2.4.1.267" evidence="4"/>
<feature type="transmembrane region" description="Helical" evidence="14">
    <location>
        <begin position="226"/>
        <end position="246"/>
    </location>
</feature>
<evidence type="ECO:0000256" key="10">
    <source>
        <dbReference type="ARBA" id="ARBA00022989"/>
    </source>
</evidence>
<keyword evidence="8" id="KW-0256">Endoplasmic reticulum</keyword>
<comment type="similarity">
    <text evidence="3">Belongs to the ALG6/ALG8 glucosyltransferase family.</text>
</comment>
<evidence type="ECO:0000256" key="13">
    <source>
        <dbReference type="SAM" id="MobiDB-lite"/>
    </source>
</evidence>
<feature type="transmembrane region" description="Helical" evidence="14">
    <location>
        <begin position="394"/>
        <end position="413"/>
    </location>
</feature>
<feature type="transmembrane region" description="Helical" evidence="14">
    <location>
        <begin position="1093"/>
        <end position="1113"/>
    </location>
</feature>
<dbReference type="GO" id="GO:0042281">
    <property type="term" value="F:dolichyl pyrophosphate Man9GlcNAc2 alpha-1,3-glucosyltransferase activity"/>
    <property type="evidence" value="ECO:0007669"/>
    <property type="project" value="UniProtKB-EC"/>
</dbReference>
<keyword evidence="7 14" id="KW-0812">Transmembrane</keyword>
<evidence type="ECO:0000256" key="12">
    <source>
        <dbReference type="ARBA" id="ARBA00032921"/>
    </source>
</evidence>
<evidence type="ECO:0000256" key="3">
    <source>
        <dbReference type="ARBA" id="ARBA00008715"/>
    </source>
</evidence>
<dbReference type="InterPro" id="IPR002048">
    <property type="entry name" value="EF_hand_dom"/>
</dbReference>
<accession>A0A813A876</accession>
<protein>
    <recommendedName>
        <fullName evidence="4">dolichyl-P-Glc:Man9GlcNAc2-PP-dolichol alpha-1,3-glucosyltransferase</fullName>
        <ecNumber evidence="4">2.4.1.267</ecNumber>
    </recommendedName>
    <alternativeName>
        <fullName evidence="12">Dol-P-Glc:Man(9)GlcNAc(2)-PP-Dol alpha-1,3-glucosyltransferase</fullName>
    </alternativeName>
</protein>
<proteinExistence type="inferred from homology"/>
<feature type="transmembrane region" description="Helical" evidence="14">
    <location>
        <begin position="322"/>
        <end position="340"/>
    </location>
</feature>
<comment type="pathway">
    <text evidence="2">Protein modification; protein glycosylation.</text>
</comment>
<dbReference type="UniPathway" id="UPA00378"/>
<dbReference type="PROSITE" id="PS00018">
    <property type="entry name" value="EF_HAND_1"/>
    <property type="match status" value="1"/>
</dbReference>
<evidence type="ECO:0000256" key="1">
    <source>
        <dbReference type="ARBA" id="ARBA00004477"/>
    </source>
</evidence>
<feature type="transmembrane region" description="Helical" evidence="14">
    <location>
        <begin position="1125"/>
        <end position="1144"/>
    </location>
</feature>
<comment type="subcellular location">
    <subcellularLocation>
        <location evidence="1">Endoplasmic reticulum membrane</location>
        <topology evidence="1">Multi-pass membrane protein</topology>
    </subcellularLocation>
</comment>
<evidence type="ECO:0000256" key="5">
    <source>
        <dbReference type="ARBA" id="ARBA00022676"/>
    </source>
</evidence>
<organism evidence="16 17">
    <name type="scientific">Symbiodinium necroappetens</name>
    <dbReference type="NCBI Taxonomy" id="1628268"/>
    <lineage>
        <taxon>Eukaryota</taxon>
        <taxon>Sar</taxon>
        <taxon>Alveolata</taxon>
        <taxon>Dinophyceae</taxon>
        <taxon>Suessiales</taxon>
        <taxon>Symbiodiniaceae</taxon>
        <taxon>Symbiodinium</taxon>
    </lineage>
</organism>
<dbReference type="Pfam" id="PF03155">
    <property type="entry name" value="Alg6_Alg8"/>
    <property type="match status" value="1"/>
</dbReference>
<dbReference type="SUPFAM" id="SSF103481">
    <property type="entry name" value="Multidrug resistance efflux transporter EmrE"/>
    <property type="match status" value="1"/>
</dbReference>
<dbReference type="GO" id="GO:0015165">
    <property type="term" value="F:pyrimidine nucleotide-sugar transmembrane transporter activity"/>
    <property type="evidence" value="ECO:0007669"/>
    <property type="project" value="InterPro"/>
</dbReference>
<keyword evidence="5" id="KW-0328">Glycosyltransferase</keyword>
<dbReference type="Proteomes" id="UP000601435">
    <property type="component" value="Unassembled WGS sequence"/>
</dbReference>
<feature type="compositionally biased region" description="Acidic residues" evidence="13">
    <location>
        <begin position="881"/>
        <end position="898"/>
    </location>
</feature>
<comment type="caution">
    <text evidence="16">The sequence shown here is derived from an EMBL/GenBank/DDBJ whole genome shotgun (WGS) entry which is preliminary data.</text>
</comment>
<evidence type="ECO:0000256" key="8">
    <source>
        <dbReference type="ARBA" id="ARBA00022824"/>
    </source>
</evidence>
<keyword evidence="9" id="KW-0106">Calcium</keyword>
<feature type="transmembrane region" description="Helical" evidence="14">
    <location>
        <begin position="295"/>
        <end position="315"/>
    </location>
</feature>
<dbReference type="PANTHER" id="PTHR12413">
    <property type="entry name" value="DOLICHYL GLYCOSYLTRANSFERASE"/>
    <property type="match status" value="1"/>
</dbReference>
<evidence type="ECO:0000256" key="6">
    <source>
        <dbReference type="ARBA" id="ARBA00022679"/>
    </source>
</evidence>
<feature type="region of interest" description="Disordered" evidence="13">
    <location>
        <begin position="1568"/>
        <end position="1666"/>
    </location>
</feature>
<dbReference type="InterPro" id="IPR007271">
    <property type="entry name" value="Nuc_sug_transpt"/>
</dbReference>
<feature type="transmembrane region" description="Helical" evidence="14">
    <location>
        <begin position="103"/>
        <end position="128"/>
    </location>
</feature>
<dbReference type="PANTHER" id="PTHR12413:SF1">
    <property type="entry name" value="DOLICHYL PYROPHOSPHATE MAN9GLCNAC2 ALPHA-1,3-GLUCOSYLTRANSFERASE"/>
    <property type="match status" value="1"/>
</dbReference>
<evidence type="ECO:0000313" key="16">
    <source>
        <dbReference type="EMBL" id="CAE7859283.1"/>
    </source>
</evidence>
<feature type="region of interest" description="Disordered" evidence="13">
    <location>
        <begin position="880"/>
        <end position="916"/>
    </location>
</feature>
<feature type="transmembrane region" description="Helical" evidence="14">
    <location>
        <begin position="197"/>
        <end position="214"/>
    </location>
</feature>
<dbReference type="GO" id="GO:0005789">
    <property type="term" value="C:endoplasmic reticulum membrane"/>
    <property type="evidence" value="ECO:0007669"/>
    <property type="project" value="UniProtKB-SubCell"/>
</dbReference>
<feature type="domain" description="EF-hand" evidence="15">
    <location>
        <begin position="607"/>
        <end position="632"/>
    </location>
</feature>
<feature type="compositionally biased region" description="Basic and acidic residues" evidence="13">
    <location>
        <begin position="557"/>
        <end position="577"/>
    </location>
</feature>
<evidence type="ECO:0000256" key="14">
    <source>
        <dbReference type="SAM" id="Phobius"/>
    </source>
</evidence>
<evidence type="ECO:0000256" key="7">
    <source>
        <dbReference type="ARBA" id="ARBA00022692"/>
    </source>
</evidence>
<keyword evidence="6" id="KW-0808">Transferase</keyword>